<dbReference type="EMBL" id="BLPG01000001">
    <property type="protein sequence ID" value="GFJ93735.1"/>
    <property type="molecule type" value="Genomic_DNA"/>
</dbReference>
<name>A0A6V8LM74_9ACTN</name>
<accession>A0A6V8LM74</accession>
<evidence type="ECO:0008006" key="4">
    <source>
        <dbReference type="Google" id="ProtNLM"/>
    </source>
</evidence>
<keyword evidence="1" id="KW-0732">Signal</keyword>
<dbReference type="AlphaFoldDB" id="A0A6V8LM74"/>
<organism evidence="2 3">
    <name type="scientific">Phytohabitans rumicis</name>
    <dbReference type="NCBI Taxonomy" id="1076125"/>
    <lineage>
        <taxon>Bacteria</taxon>
        <taxon>Bacillati</taxon>
        <taxon>Actinomycetota</taxon>
        <taxon>Actinomycetes</taxon>
        <taxon>Micromonosporales</taxon>
        <taxon>Micromonosporaceae</taxon>
    </lineage>
</organism>
<evidence type="ECO:0000313" key="2">
    <source>
        <dbReference type="EMBL" id="GFJ93735.1"/>
    </source>
</evidence>
<feature type="chain" id="PRO_5029017681" description="Secreted protein" evidence="1">
    <location>
        <begin position="32"/>
        <end position="160"/>
    </location>
</feature>
<reference evidence="2 3" key="1">
    <citation type="submission" date="2020-03" db="EMBL/GenBank/DDBJ databases">
        <title>Whole genome shotgun sequence of Phytohabitans rumicis NBRC 108638.</title>
        <authorList>
            <person name="Komaki H."/>
            <person name="Tamura T."/>
        </authorList>
    </citation>
    <scope>NUCLEOTIDE SEQUENCE [LARGE SCALE GENOMIC DNA]</scope>
    <source>
        <strain evidence="2 3">NBRC 108638</strain>
    </source>
</reference>
<gene>
    <name evidence="2" type="ORF">Prum_073770</name>
</gene>
<evidence type="ECO:0000256" key="1">
    <source>
        <dbReference type="SAM" id="SignalP"/>
    </source>
</evidence>
<protein>
    <recommendedName>
        <fullName evidence="4">Secreted protein</fullName>
    </recommendedName>
</protein>
<comment type="caution">
    <text evidence="2">The sequence shown here is derived from an EMBL/GenBank/DDBJ whole genome shotgun (WGS) entry which is preliminary data.</text>
</comment>
<feature type="signal peptide" evidence="1">
    <location>
        <begin position="1"/>
        <end position="31"/>
    </location>
</feature>
<keyword evidence="3" id="KW-1185">Reference proteome</keyword>
<evidence type="ECO:0000313" key="3">
    <source>
        <dbReference type="Proteomes" id="UP000482960"/>
    </source>
</evidence>
<reference evidence="2 3" key="2">
    <citation type="submission" date="2020-03" db="EMBL/GenBank/DDBJ databases">
        <authorList>
            <person name="Ichikawa N."/>
            <person name="Kimura A."/>
            <person name="Kitahashi Y."/>
            <person name="Uohara A."/>
        </authorList>
    </citation>
    <scope>NUCLEOTIDE SEQUENCE [LARGE SCALE GENOMIC DNA]</scope>
    <source>
        <strain evidence="2 3">NBRC 108638</strain>
    </source>
</reference>
<dbReference type="Proteomes" id="UP000482960">
    <property type="component" value="Unassembled WGS sequence"/>
</dbReference>
<proteinExistence type="predicted"/>
<sequence>MKIVSRALTRTLFVVALIATGLGVAAAPASADSHLHYNLNSLTFTPVLRGQGASAGDAACQFRLRYGNFGNVAFAQLRVYAGGCGGYGVQVRAASGSVFRNWSNSGSPTAGTDGCGPYFEIQATSSAEVGDHEVSVRASALPNANFMITAVKTVAMWARG</sequence>